<sequence>MQHVVQYWCPQFETLSSEEIVLRLQFGFTSVKQEEESDEDSNQQISADKVRTSSSSSAKDLPQMFKAQQEQSEEQSLPDEAESEELSLQAKAELEEAQRLSYEAKESERRRREEEDQDLLKQGSIEPLENLDEDLVLAIAERMMSWLESTQNRQSLFKYLSLSAKVKVWYKEKAQAYFEAKRSCLVSLLELGDASEAVAKFLDEETAAVEAAVFEMPAKGMHCPKLFGVEGVRGNVDVD</sequence>
<reference evidence="2" key="1">
    <citation type="submission" date="2021-02" db="EMBL/GenBank/DDBJ databases">
        <authorList>
            <person name="Dougan E. K."/>
            <person name="Rhodes N."/>
            <person name="Thang M."/>
            <person name="Chan C."/>
        </authorList>
    </citation>
    <scope>NUCLEOTIDE SEQUENCE</scope>
</reference>
<evidence type="ECO:0000313" key="2">
    <source>
        <dbReference type="EMBL" id="CAE7300117.1"/>
    </source>
</evidence>
<evidence type="ECO:0000256" key="1">
    <source>
        <dbReference type="SAM" id="MobiDB-lite"/>
    </source>
</evidence>
<feature type="region of interest" description="Disordered" evidence="1">
    <location>
        <begin position="99"/>
        <end position="125"/>
    </location>
</feature>
<feature type="compositionally biased region" description="Polar residues" evidence="1">
    <location>
        <begin position="42"/>
        <end position="58"/>
    </location>
</feature>
<keyword evidence="3" id="KW-1185">Reference proteome</keyword>
<feature type="region of interest" description="Disordered" evidence="1">
    <location>
        <begin position="31"/>
        <end position="86"/>
    </location>
</feature>
<protein>
    <submittedName>
        <fullName evidence="2">Uncharacterized protein</fullName>
    </submittedName>
</protein>
<organism evidence="2 3">
    <name type="scientific">Symbiodinium necroappetens</name>
    <dbReference type="NCBI Taxonomy" id="1628268"/>
    <lineage>
        <taxon>Eukaryota</taxon>
        <taxon>Sar</taxon>
        <taxon>Alveolata</taxon>
        <taxon>Dinophyceae</taxon>
        <taxon>Suessiales</taxon>
        <taxon>Symbiodiniaceae</taxon>
        <taxon>Symbiodinium</taxon>
    </lineage>
</organism>
<dbReference type="AlphaFoldDB" id="A0A812ND20"/>
<comment type="caution">
    <text evidence="2">The sequence shown here is derived from an EMBL/GenBank/DDBJ whole genome shotgun (WGS) entry which is preliminary data.</text>
</comment>
<gene>
    <name evidence="2" type="ORF">SNEC2469_LOCUS7404</name>
</gene>
<feature type="compositionally biased region" description="Basic and acidic residues" evidence="1">
    <location>
        <begin position="99"/>
        <end position="114"/>
    </location>
</feature>
<accession>A0A812ND20</accession>
<proteinExistence type="predicted"/>
<dbReference type="OrthoDB" id="444904at2759"/>
<dbReference type="EMBL" id="CAJNJA010012586">
    <property type="protein sequence ID" value="CAE7300117.1"/>
    <property type="molecule type" value="Genomic_DNA"/>
</dbReference>
<dbReference type="Proteomes" id="UP000601435">
    <property type="component" value="Unassembled WGS sequence"/>
</dbReference>
<name>A0A812ND20_9DINO</name>
<evidence type="ECO:0000313" key="3">
    <source>
        <dbReference type="Proteomes" id="UP000601435"/>
    </source>
</evidence>
<feature type="compositionally biased region" description="Acidic residues" evidence="1">
    <location>
        <begin position="71"/>
        <end position="85"/>
    </location>
</feature>